<dbReference type="AlphaFoldDB" id="A0A5N1JAM3"/>
<comment type="caution">
    <text evidence="2">The sequence shown here is derived from an EMBL/GenBank/DDBJ whole genome shotgun (WGS) entry which is preliminary data.</text>
</comment>
<dbReference type="Pfam" id="PF05960">
    <property type="entry name" value="DUF885"/>
    <property type="match status" value="1"/>
</dbReference>
<reference evidence="2 3" key="1">
    <citation type="submission" date="2019-09" db="EMBL/GenBank/DDBJ databases">
        <title>Genome sequence of Adhaeribacter sp. M2.</title>
        <authorList>
            <person name="Srinivasan S."/>
        </authorList>
    </citation>
    <scope>NUCLEOTIDE SEQUENCE [LARGE SCALE GENOMIC DNA]</scope>
    <source>
        <strain evidence="2 3">M2</strain>
    </source>
</reference>
<organism evidence="2 3">
    <name type="scientific">Adhaeribacter soli</name>
    <dbReference type="NCBI Taxonomy" id="2607655"/>
    <lineage>
        <taxon>Bacteria</taxon>
        <taxon>Pseudomonadati</taxon>
        <taxon>Bacteroidota</taxon>
        <taxon>Cytophagia</taxon>
        <taxon>Cytophagales</taxon>
        <taxon>Hymenobacteraceae</taxon>
        <taxon>Adhaeribacter</taxon>
    </lineage>
</organism>
<proteinExistence type="predicted"/>
<feature type="chain" id="PRO_5024967565" evidence="1">
    <location>
        <begin position="19"/>
        <end position="592"/>
    </location>
</feature>
<sequence>MKLQTLLLLFLLFTAAFFGCTSENRNEAKTERTPDDKFDGDKRRWVEKFWKLDPVWATSQGYHKYDSVLVIPDARKREAMLVTYQNMLSELKRYKPEKLSVQNQIDYRLLDNFLHYNFWLLKDFRSFEWDPSVYNLGSSVAEILNGRYDSLSNRLRAISLKIAKAPVYYETAIATLQKPTLEHTQLAILQNRGGAEVFGPAMLDSIAKSNLKPAEKDLLSQRIATAKLAINGYVRYLENQVLPTLRNDKGRSFRLGKELYDQKFRYEIQASNSPEEIYRKAQAHKQELHRQMIKLSRQLWPKYFTEAPPTDSLEMVRKMVGKLSEKHVSRDSFVVAIRNQIPQLEQFVSAKKLLTLDPSRPLKVRETPLYMRGGGAGASVSAPGPYDQKADTYYNVTPLDDYSPAQAESYLREYNNYTLQILNIHEAIPGHYTQLVYANKAPSIIKAILGNGAMIEGWAVYAERMMLENGYKNSPEMWLMYYKWNLRTTLNTIVDYGVHVLGFTEKQVLDLLQKEGFQEAAEAQGKWTRVKLSQVQLCSYFTGYTEIYDLREELEKKQGKNFNLQKFHEQFLSYGSAPVKYIRELMLQEKKN</sequence>
<protein>
    <submittedName>
        <fullName evidence="2">DUF885 domain-containing protein</fullName>
    </submittedName>
</protein>
<accession>A0A5N1JAM3</accession>
<gene>
    <name evidence="2" type="ORF">F0P94_02165</name>
</gene>
<feature type="signal peptide" evidence="1">
    <location>
        <begin position="1"/>
        <end position="18"/>
    </location>
</feature>
<name>A0A5N1JAM3_9BACT</name>
<dbReference type="RefSeq" id="WP_150902052.1">
    <property type="nucleotide sequence ID" value="NZ_VTWT01000001.1"/>
</dbReference>
<evidence type="ECO:0000313" key="3">
    <source>
        <dbReference type="Proteomes" id="UP000326570"/>
    </source>
</evidence>
<evidence type="ECO:0000256" key="1">
    <source>
        <dbReference type="SAM" id="SignalP"/>
    </source>
</evidence>
<dbReference type="Proteomes" id="UP000326570">
    <property type="component" value="Unassembled WGS sequence"/>
</dbReference>
<dbReference type="PANTHER" id="PTHR33361:SF15">
    <property type="entry name" value="DUF885 FAMILY LIPOPROTEIN"/>
    <property type="match status" value="1"/>
</dbReference>
<dbReference type="PANTHER" id="PTHR33361">
    <property type="entry name" value="GLR0591 PROTEIN"/>
    <property type="match status" value="1"/>
</dbReference>
<dbReference type="InterPro" id="IPR010281">
    <property type="entry name" value="DUF885"/>
</dbReference>
<evidence type="ECO:0000313" key="2">
    <source>
        <dbReference type="EMBL" id="KAA9345909.1"/>
    </source>
</evidence>
<dbReference type="EMBL" id="VTWT01000001">
    <property type="protein sequence ID" value="KAA9345909.1"/>
    <property type="molecule type" value="Genomic_DNA"/>
</dbReference>
<keyword evidence="1" id="KW-0732">Signal</keyword>
<keyword evidence="3" id="KW-1185">Reference proteome</keyword>
<dbReference type="PROSITE" id="PS51257">
    <property type="entry name" value="PROKAR_LIPOPROTEIN"/>
    <property type="match status" value="1"/>
</dbReference>